<keyword evidence="4" id="KW-0411">Iron-sulfur</keyword>
<dbReference type="Gene3D" id="3.30.70.20">
    <property type="match status" value="1"/>
</dbReference>
<dbReference type="InterPro" id="IPR035965">
    <property type="entry name" value="PAS-like_dom_sf"/>
</dbReference>
<evidence type="ECO:0000256" key="3">
    <source>
        <dbReference type="ARBA" id="ARBA00023004"/>
    </source>
</evidence>
<dbReference type="Proteomes" id="UP000199315">
    <property type="component" value="Unassembled WGS sequence"/>
</dbReference>
<dbReference type="InterPro" id="IPR000014">
    <property type="entry name" value="PAS"/>
</dbReference>
<evidence type="ECO:0000313" key="8">
    <source>
        <dbReference type="Proteomes" id="UP000199315"/>
    </source>
</evidence>
<evidence type="ECO:0000259" key="6">
    <source>
        <dbReference type="PROSITE" id="PS51656"/>
    </source>
</evidence>
<dbReference type="SUPFAM" id="SSF55785">
    <property type="entry name" value="PYP-like sensor domain (PAS domain)"/>
    <property type="match status" value="1"/>
</dbReference>
<dbReference type="SMART" id="SM00091">
    <property type="entry name" value="PAS"/>
    <property type="match status" value="1"/>
</dbReference>
<keyword evidence="1" id="KW-0004">4Fe-4S</keyword>
<dbReference type="Pfam" id="PF04060">
    <property type="entry name" value="FeS"/>
    <property type="match status" value="1"/>
</dbReference>
<dbReference type="SUPFAM" id="SSF54862">
    <property type="entry name" value="4Fe-4S ferredoxins"/>
    <property type="match status" value="1"/>
</dbReference>
<dbReference type="InterPro" id="IPR004108">
    <property type="entry name" value="Fe_hydrogenase_lsu_C"/>
</dbReference>
<evidence type="ECO:0000256" key="2">
    <source>
        <dbReference type="ARBA" id="ARBA00022723"/>
    </source>
</evidence>
<keyword evidence="2" id="KW-0479">Metal-binding</keyword>
<dbReference type="CDD" id="cd00130">
    <property type="entry name" value="PAS"/>
    <property type="match status" value="1"/>
</dbReference>
<dbReference type="InterPro" id="IPR017900">
    <property type="entry name" value="4Fe4S_Fe_S_CS"/>
</dbReference>
<dbReference type="OrthoDB" id="9798098at2"/>
<dbReference type="STRING" id="1619234.SAMN05421730_100543"/>
<dbReference type="PROSITE" id="PS51379">
    <property type="entry name" value="4FE4S_FER_2"/>
    <property type="match status" value="2"/>
</dbReference>
<keyword evidence="3" id="KW-0408">Iron</keyword>
<reference evidence="7 8" key="1">
    <citation type="submission" date="2016-09" db="EMBL/GenBank/DDBJ databases">
        <authorList>
            <person name="Capua I."/>
            <person name="De Benedictis P."/>
            <person name="Joannis T."/>
            <person name="Lombin L.H."/>
            <person name="Cattoli G."/>
        </authorList>
    </citation>
    <scope>NUCLEOTIDE SEQUENCE [LARGE SCALE GENOMIC DNA]</scope>
    <source>
        <strain evidence="7 8">GluBS11</strain>
    </source>
</reference>
<accession>A0A1D3TRV4</accession>
<dbReference type="Gene3D" id="3.40.950.10">
    <property type="entry name" value="Fe-only Hydrogenase (Larger Subunit), Chain L, domain 3"/>
    <property type="match status" value="1"/>
</dbReference>
<dbReference type="InterPro" id="IPR009016">
    <property type="entry name" value="Fe_hydrogenase"/>
</dbReference>
<evidence type="ECO:0000259" key="5">
    <source>
        <dbReference type="PROSITE" id="PS51379"/>
    </source>
</evidence>
<evidence type="ECO:0000256" key="1">
    <source>
        <dbReference type="ARBA" id="ARBA00022485"/>
    </source>
</evidence>
<keyword evidence="8" id="KW-1185">Reference proteome</keyword>
<dbReference type="EMBL" id="FMKA01000005">
    <property type="protein sequence ID" value="SCP96512.1"/>
    <property type="molecule type" value="Genomic_DNA"/>
</dbReference>
<sequence>MDVIGFKEAKCKNCYKCVRVCNVKAIEVKDEQAQIINDKCILCGQCLEACPQNAKTFISDLDKVKDYIRRGIPTVVSVAPSYMGILNYRVPGQVFSALRKLGFSQVRETAEGAAFVTAEYDRLLAEKKMENIITTCCPSMNELVEIYYPELTKYLAPVVSPMIAHGKLIKKEQGDSVKVVFLGPCIAKKREAENDRRTSGYIDAVINFNEFEGWLAEKKIEIMECGDELPDNRNAAVNRLYPVSGGILSSVLACAGIAAAEDGKEKETYKKFYVHGIESCMDLLENMKRGEISGCFIEADICSGGCLKGSAMENRGKSHFQARLEMEDAVEKRWVEEGYLDQGRTVSMARTFADRSDKSSMPGEEEIRRILKKIGKVNKEDELNCSACGYSTCRDKAIAVYHGNAELTMCLPYMNEKAQSMANVVLDTTPNIVVIVDSDMKIIEFSNAAVSYFKKTKAQAREMYLFELIDHTDFEYVLNTRTSILGKKVCYPDLGITTLQNIVYIKDQNCVLGTMQDITEDEDKIRQSQKLKFETIEMAQKVIDKQMMVAQEIAGLLGETTAETKVTLTKLRDMIINDGN</sequence>
<dbReference type="InterPro" id="IPR007202">
    <property type="entry name" value="4Fe-4S_dom"/>
</dbReference>
<dbReference type="PROSITE" id="PS00198">
    <property type="entry name" value="4FE4S_FER_1"/>
    <property type="match status" value="1"/>
</dbReference>
<dbReference type="PANTHER" id="PTHR11615">
    <property type="entry name" value="NITRATE, FORMATE, IRON DEHYDROGENASE"/>
    <property type="match status" value="1"/>
</dbReference>
<dbReference type="InterPro" id="IPR050340">
    <property type="entry name" value="Cytosolic_Fe-S_CAF"/>
</dbReference>
<evidence type="ECO:0000313" key="7">
    <source>
        <dbReference type="EMBL" id="SCP96512.1"/>
    </source>
</evidence>
<dbReference type="GO" id="GO:0046872">
    <property type="term" value="F:metal ion binding"/>
    <property type="evidence" value="ECO:0007669"/>
    <property type="project" value="UniProtKB-KW"/>
</dbReference>
<dbReference type="RefSeq" id="WP_091231815.1">
    <property type="nucleotide sequence ID" value="NZ_FMKA01000005.1"/>
</dbReference>
<protein>
    <submittedName>
        <fullName evidence="7">Iron only hydrogenase large subunit, C-terminal domain</fullName>
    </submittedName>
</protein>
<name>A0A1D3TRV4_9FIRM</name>
<dbReference type="PROSITE" id="PS51656">
    <property type="entry name" value="4FE4S"/>
    <property type="match status" value="1"/>
</dbReference>
<feature type="domain" description="4Fe-4S ferredoxin-type" evidence="5">
    <location>
        <begin position="31"/>
        <end position="60"/>
    </location>
</feature>
<dbReference type="Pfam" id="PF02906">
    <property type="entry name" value="Fe_hyd_lg_C"/>
    <property type="match status" value="1"/>
</dbReference>
<dbReference type="AlphaFoldDB" id="A0A1D3TRV4"/>
<feature type="domain" description="4Fe-4S ferredoxin-type" evidence="5">
    <location>
        <begin position="2"/>
        <end position="30"/>
    </location>
</feature>
<feature type="domain" description="4Fe-4S" evidence="6">
    <location>
        <begin position="365"/>
        <end position="427"/>
    </location>
</feature>
<organism evidence="7 8">
    <name type="scientific">Anaerobium acetethylicum</name>
    <dbReference type="NCBI Taxonomy" id="1619234"/>
    <lineage>
        <taxon>Bacteria</taxon>
        <taxon>Bacillati</taxon>
        <taxon>Bacillota</taxon>
        <taxon>Clostridia</taxon>
        <taxon>Lachnospirales</taxon>
        <taxon>Lachnospiraceae</taxon>
        <taxon>Anaerobium</taxon>
    </lineage>
</organism>
<dbReference type="Gene3D" id="3.30.450.20">
    <property type="entry name" value="PAS domain"/>
    <property type="match status" value="1"/>
</dbReference>
<dbReference type="Pfam" id="PF12838">
    <property type="entry name" value="Fer4_7"/>
    <property type="match status" value="1"/>
</dbReference>
<dbReference type="GO" id="GO:0051539">
    <property type="term" value="F:4 iron, 4 sulfur cluster binding"/>
    <property type="evidence" value="ECO:0007669"/>
    <property type="project" value="UniProtKB-KW"/>
</dbReference>
<dbReference type="InterPro" id="IPR017896">
    <property type="entry name" value="4Fe4S_Fe-S-bd"/>
</dbReference>
<dbReference type="SUPFAM" id="SSF53920">
    <property type="entry name" value="Fe-only hydrogenase"/>
    <property type="match status" value="1"/>
</dbReference>
<proteinExistence type="predicted"/>
<evidence type="ECO:0000256" key="4">
    <source>
        <dbReference type="ARBA" id="ARBA00023014"/>
    </source>
</evidence>
<dbReference type="Gene3D" id="1.10.15.40">
    <property type="entry name" value="Electron transport complex subunit B, putative Fe-S cluster"/>
    <property type="match status" value="1"/>
</dbReference>
<gene>
    <name evidence="7" type="ORF">SAMN05421730_100543</name>
</gene>